<feature type="compositionally biased region" description="Basic and acidic residues" evidence="1">
    <location>
        <begin position="642"/>
        <end position="658"/>
    </location>
</feature>
<feature type="compositionally biased region" description="Basic and acidic residues" evidence="1">
    <location>
        <begin position="540"/>
        <end position="596"/>
    </location>
</feature>
<evidence type="ECO:0000313" key="3">
    <source>
        <dbReference type="EMBL" id="CAF4857968.1"/>
    </source>
</evidence>
<feature type="compositionally biased region" description="Basic residues" evidence="1">
    <location>
        <begin position="379"/>
        <end position="389"/>
    </location>
</feature>
<keyword evidence="4" id="KW-1185">Reference proteome</keyword>
<name>A0A821SKL8_9NEOP</name>
<feature type="compositionally biased region" description="Basic residues" evidence="1">
    <location>
        <begin position="490"/>
        <end position="502"/>
    </location>
</feature>
<evidence type="ECO:0000256" key="1">
    <source>
        <dbReference type="SAM" id="MobiDB-lite"/>
    </source>
</evidence>
<dbReference type="OrthoDB" id="6928137at2759"/>
<proteinExistence type="predicted"/>
<feature type="compositionally biased region" description="Pro residues" evidence="1">
    <location>
        <begin position="115"/>
        <end position="137"/>
    </location>
</feature>
<feature type="region of interest" description="Disordered" evidence="1">
    <location>
        <begin position="528"/>
        <end position="658"/>
    </location>
</feature>
<comment type="caution">
    <text evidence="3">The sequence shown here is derived from an EMBL/GenBank/DDBJ whole genome shotgun (WGS) entry which is preliminary data.</text>
</comment>
<feature type="signal peptide" evidence="2">
    <location>
        <begin position="1"/>
        <end position="16"/>
    </location>
</feature>
<feature type="compositionally biased region" description="Basic and acidic residues" evidence="1">
    <location>
        <begin position="604"/>
        <end position="629"/>
    </location>
</feature>
<feature type="region of interest" description="Disordered" evidence="1">
    <location>
        <begin position="97"/>
        <end position="196"/>
    </location>
</feature>
<keyword evidence="2" id="KW-0732">Signal</keyword>
<feature type="compositionally biased region" description="Pro residues" evidence="1">
    <location>
        <begin position="165"/>
        <end position="175"/>
    </location>
</feature>
<dbReference type="AlphaFoldDB" id="A0A821SKL8"/>
<feature type="region of interest" description="Disordered" evidence="1">
    <location>
        <begin position="367"/>
        <end position="516"/>
    </location>
</feature>
<dbReference type="EMBL" id="CAJOBZ010000018">
    <property type="protein sequence ID" value="CAF4857968.1"/>
    <property type="molecule type" value="Genomic_DNA"/>
</dbReference>
<evidence type="ECO:0000313" key="4">
    <source>
        <dbReference type="Proteomes" id="UP000663880"/>
    </source>
</evidence>
<dbReference type="PRINTS" id="PR01217">
    <property type="entry name" value="PRICHEXTENSN"/>
</dbReference>
<reference evidence="3" key="1">
    <citation type="submission" date="2021-02" db="EMBL/GenBank/DDBJ databases">
        <authorList>
            <person name="Steward A R."/>
        </authorList>
    </citation>
    <scope>NUCLEOTIDE SEQUENCE</scope>
</reference>
<feature type="compositionally biased region" description="Acidic residues" evidence="1">
    <location>
        <begin position="460"/>
        <end position="477"/>
    </location>
</feature>
<feature type="chain" id="PRO_5032815765" evidence="2">
    <location>
        <begin position="17"/>
        <end position="658"/>
    </location>
</feature>
<feature type="compositionally biased region" description="Low complexity" evidence="1">
    <location>
        <begin position="154"/>
        <end position="164"/>
    </location>
</feature>
<sequence length="658" mass="73703">MPRVPLLLLVIAAARAADVFLIADTANQTQALADALNETVLHATYTNLSESNDTLTDGDHEPVVRKKRTFSDIVFRGLADVLGYNVARKPPQAFQFPPPLAPIPGIDSPAQAGPAPAPTVPPAPPCASPRAVAPPPCRARSPTAQPKAPPPCAKPRAAAPRAKPTQPPALPPPCGTPKANPTTPAPCSPAAQPKADSSLETINTNFRLNFNFNRALATPTPVGEEVGVADEDVLSEQTPANPIVIQPRAAKLPPPAPRNPRVYVDAFVLRDGVAQRVHTVDAQNINRAQAADDDYLFYVDDEPTAQQGRQDLYDDYEDVQDSSDRSSALRDVGKAVDQFWMQKPPSKQKLAANDYRRVHFGDRDVGNRLLSESDDYSPKTKRTRTKPKRISTSTDTDLEEESEVTTTTQDPRRKLKPRVLPPTEHNPNQIDTITVRVPPIYKEKRPKKLHREIPEKPDRDENDFEESPREYEEDAESEQSIQIDQTEAPKRKRRRKKSRRVRSTYSKDYSAGDYDYYGEKIPFSEEEEHFKTLTVPPPTRDADVARLEDAEDEGHFLDDHERLREDSERIIEKKSSGNHEDESEKRPDDSERSDDNERSDDESERAGEIERADESEKTDKLSPHARVRETGYNNKYVRAHNVRVDRPRPYAERRGTTL</sequence>
<accession>A0A821SKL8</accession>
<evidence type="ECO:0000256" key="2">
    <source>
        <dbReference type="SAM" id="SignalP"/>
    </source>
</evidence>
<protein>
    <submittedName>
        <fullName evidence="3">Uncharacterized protein</fullName>
    </submittedName>
</protein>
<organism evidence="3 4">
    <name type="scientific">Pieris macdunnoughi</name>
    <dbReference type="NCBI Taxonomy" id="345717"/>
    <lineage>
        <taxon>Eukaryota</taxon>
        <taxon>Metazoa</taxon>
        <taxon>Ecdysozoa</taxon>
        <taxon>Arthropoda</taxon>
        <taxon>Hexapoda</taxon>
        <taxon>Insecta</taxon>
        <taxon>Pterygota</taxon>
        <taxon>Neoptera</taxon>
        <taxon>Endopterygota</taxon>
        <taxon>Lepidoptera</taxon>
        <taxon>Glossata</taxon>
        <taxon>Ditrysia</taxon>
        <taxon>Papilionoidea</taxon>
        <taxon>Pieridae</taxon>
        <taxon>Pierinae</taxon>
        <taxon>Pieris</taxon>
    </lineage>
</organism>
<dbReference type="Proteomes" id="UP000663880">
    <property type="component" value="Unassembled WGS sequence"/>
</dbReference>
<gene>
    <name evidence="3" type="ORF">PMACD_LOCUS7657</name>
</gene>